<dbReference type="AlphaFoldDB" id="A0A556API7"/>
<dbReference type="RefSeq" id="WP_143948448.1">
    <property type="nucleotide sequence ID" value="NZ_BAABMB010000001.1"/>
</dbReference>
<dbReference type="EMBL" id="VLTJ01000023">
    <property type="protein sequence ID" value="TSH94802.1"/>
    <property type="molecule type" value="Genomic_DNA"/>
</dbReference>
<name>A0A556API7_9BURK</name>
<reference evidence="1 2" key="1">
    <citation type="submission" date="2019-07" db="EMBL/GenBank/DDBJ databases">
        <title>Qingshengfaniella alkalisoli gen. nov., sp. nov., isolated from saline soil.</title>
        <authorList>
            <person name="Xu L."/>
            <person name="Huang X.-X."/>
            <person name="Sun J.-Q."/>
        </authorList>
    </citation>
    <scope>NUCLEOTIDE SEQUENCE [LARGE SCALE GENOMIC DNA]</scope>
    <source>
        <strain evidence="1 2">DSM 27279</strain>
    </source>
</reference>
<gene>
    <name evidence="1" type="ORF">FOZ76_11705</name>
</gene>
<evidence type="ECO:0000313" key="2">
    <source>
        <dbReference type="Proteomes" id="UP000318405"/>
    </source>
</evidence>
<comment type="caution">
    <text evidence="1">The sequence shown here is derived from an EMBL/GenBank/DDBJ whole genome shotgun (WGS) entry which is preliminary data.</text>
</comment>
<keyword evidence="2" id="KW-1185">Reference proteome</keyword>
<dbReference type="Proteomes" id="UP000318405">
    <property type="component" value="Unassembled WGS sequence"/>
</dbReference>
<organism evidence="1 2">
    <name type="scientific">Verticiella sediminum</name>
    <dbReference type="NCBI Taxonomy" id="1247510"/>
    <lineage>
        <taxon>Bacteria</taxon>
        <taxon>Pseudomonadati</taxon>
        <taxon>Pseudomonadota</taxon>
        <taxon>Betaproteobacteria</taxon>
        <taxon>Burkholderiales</taxon>
        <taxon>Alcaligenaceae</taxon>
        <taxon>Verticiella</taxon>
    </lineage>
</organism>
<protein>
    <submittedName>
        <fullName evidence="1">Uncharacterized protein</fullName>
    </submittedName>
</protein>
<proteinExistence type="predicted"/>
<evidence type="ECO:0000313" key="1">
    <source>
        <dbReference type="EMBL" id="TSH94802.1"/>
    </source>
</evidence>
<sequence>MIALMGWKGYVAAASAGALVGGLAACSVQQLRVQARDADLRAERAMIGQLRHDNAQCSTDIQAAAAGWVEYRRQATEREARAKAAQVAAESRARAADAKAAELARRPSASADQCAAVADLLGEYLEGKR</sequence>
<accession>A0A556API7</accession>